<comment type="subcellular location">
    <subcellularLocation>
        <location evidence="1">Cell membrane</location>
        <topology evidence="1">Multi-pass membrane protein</topology>
    </subcellularLocation>
</comment>
<name>A0A6J5ZX82_9ZZZZ</name>
<feature type="transmembrane region" description="Helical" evidence="7">
    <location>
        <begin position="424"/>
        <end position="448"/>
    </location>
</feature>
<feature type="transmembrane region" description="Helical" evidence="7">
    <location>
        <begin position="378"/>
        <end position="403"/>
    </location>
</feature>
<feature type="transmembrane region" description="Helical" evidence="7">
    <location>
        <begin position="205"/>
        <end position="226"/>
    </location>
</feature>
<evidence type="ECO:0000256" key="5">
    <source>
        <dbReference type="ARBA" id="ARBA00022989"/>
    </source>
</evidence>
<dbReference type="EMBL" id="CAESAO010000069">
    <property type="protein sequence ID" value="CAB4343993.1"/>
    <property type="molecule type" value="Genomic_DNA"/>
</dbReference>
<dbReference type="GO" id="GO:0005886">
    <property type="term" value="C:plasma membrane"/>
    <property type="evidence" value="ECO:0007669"/>
    <property type="project" value="UniProtKB-SubCell"/>
</dbReference>
<feature type="transmembrane region" description="Helical" evidence="7">
    <location>
        <begin position="142"/>
        <end position="163"/>
    </location>
</feature>
<evidence type="ECO:0000256" key="7">
    <source>
        <dbReference type="SAM" id="Phobius"/>
    </source>
</evidence>
<feature type="transmembrane region" description="Helical" evidence="7">
    <location>
        <begin position="175"/>
        <end position="193"/>
    </location>
</feature>
<evidence type="ECO:0000313" key="8">
    <source>
        <dbReference type="EMBL" id="CAB4343993.1"/>
    </source>
</evidence>
<feature type="transmembrane region" description="Helical" evidence="7">
    <location>
        <begin position="247"/>
        <end position="269"/>
    </location>
</feature>
<dbReference type="Gene3D" id="1.20.1740.10">
    <property type="entry name" value="Amino acid/polyamine transporter I"/>
    <property type="match status" value="1"/>
</dbReference>
<proteinExistence type="predicted"/>
<dbReference type="InterPro" id="IPR050367">
    <property type="entry name" value="APC_superfamily"/>
</dbReference>
<feature type="transmembrane region" description="Helical" evidence="7">
    <location>
        <begin position="325"/>
        <end position="341"/>
    </location>
</feature>
<evidence type="ECO:0000256" key="3">
    <source>
        <dbReference type="ARBA" id="ARBA00022475"/>
    </source>
</evidence>
<gene>
    <name evidence="8" type="ORF">UFOPK3522_00897</name>
</gene>
<organism evidence="8">
    <name type="scientific">freshwater metagenome</name>
    <dbReference type="NCBI Taxonomy" id="449393"/>
    <lineage>
        <taxon>unclassified sequences</taxon>
        <taxon>metagenomes</taxon>
        <taxon>ecological metagenomes</taxon>
    </lineage>
</organism>
<feature type="transmembrane region" description="Helical" evidence="7">
    <location>
        <begin position="58"/>
        <end position="76"/>
    </location>
</feature>
<dbReference type="Pfam" id="PF13520">
    <property type="entry name" value="AA_permease_2"/>
    <property type="match status" value="1"/>
</dbReference>
<feature type="transmembrane region" description="Helical" evidence="7">
    <location>
        <begin position="353"/>
        <end position="372"/>
    </location>
</feature>
<evidence type="ECO:0000256" key="1">
    <source>
        <dbReference type="ARBA" id="ARBA00004651"/>
    </source>
</evidence>
<protein>
    <submittedName>
        <fullName evidence="8">Unannotated protein</fullName>
    </submittedName>
</protein>
<dbReference type="PANTHER" id="PTHR42770:SF15">
    <property type="entry name" value="GLUTAMATE_GAMMA-AMINOBUTYRATE ANTIPORTER-RELATED"/>
    <property type="match status" value="1"/>
</dbReference>
<dbReference type="InterPro" id="IPR002293">
    <property type="entry name" value="AA/rel_permease1"/>
</dbReference>
<keyword evidence="3" id="KW-1003">Cell membrane</keyword>
<feature type="transmembrane region" description="Helical" evidence="7">
    <location>
        <begin position="108"/>
        <end position="130"/>
    </location>
</feature>
<accession>A0A6J5ZX82</accession>
<feature type="transmembrane region" description="Helical" evidence="7">
    <location>
        <begin position="275"/>
        <end position="294"/>
    </location>
</feature>
<keyword evidence="5 7" id="KW-1133">Transmembrane helix</keyword>
<evidence type="ECO:0000256" key="4">
    <source>
        <dbReference type="ARBA" id="ARBA00022692"/>
    </source>
</evidence>
<reference evidence="8" key="1">
    <citation type="submission" date="2020-05" db="EMBL/GenBank/DDBJ databases">
        <authorList>
            <person name="Chiriac C."/>
            <person name="Salcher M."/>
            <person name="Ghai R."/>
            <person name="Kavagutti S V."/>
        </authorList>
    </citation>
    <scope>NUCLEOTIDE SEQUENCE</scope>
</reference>
<feature type="transmembrane region" description="Helical" evidence="7">
    <location>
        <begin position="468"/>
        <end position="489"/>
    </location>
</feature>
<feature type="transmembrane region" description="Helical" evidence="7">
    <location>
        <begin position="301"/>
        <end position="319"/>
    </location>
</feature>
<evidence type="ECO:0000256" key="6">
    <source>
        <dbReference type="ARBA" id="ARBA00023136"/>
    </source>
</evidence>
<dbReference type="PIRSF" id="PIRSF006060">
    <property type="entry name" value="AA_transporter"/>
    <property type="match status" value="1"/>
</dbReference>
<evidence type="ECO:0000256" key="2">
    <source>
        <dbReference type="ARBA" id="ARBA00022448"/>
    </source>
</evidence>
<dbReference type="PANTHER" id="PTHR42770">
    <property type="entry name" value="AMINO ACID TRANSPORTER-RELATED"/>
    <property type="match status" value="1"/>
</dbReference>
<sequence length="511" mass="54673">MSSVPVDPQLVEETTALALEEKGKLVKSLSRLDMTLFTICAFVGLDTLGLVASNGPQGFLWLVLLAALFVVPYGLLMSEVGSAFPEEGGPYEWVKLAFGRFQGSLAAVLYWFTNPLWVGGSLAFIATAAWSSNISEISPGSAWDYIFKLIFIWFSIGVAIAALKRGKWIPNVGAIMRIIVLGLFSITVIIYGFQEGFEGSVVTDITPTMSVFLALVPLLLFNYVGFELQSGAAEEMKDPQKDVPTSVLRSGVTGVLLYAVPIFCILLVLPLDQVTGIGGFLDAVAVTFTIYGGAADIILKLVALGFILTLITSGSVWMIGSDRVLAVAAYDGAFAPFFGRFNARLGTPVRVNVLSGIVASIFMIAAVALFDSGEDSKFYIVLTIAISTTLLSYLWVFPAALKLRYSHGHVKRPYRVGASGNGKMIVAAVMTTFWVALGSWVAVFPGTLESLFGVEYDFLDTWGTGRGTYELLTVGTLVVIAIVAMIGYAMGAGVRRDQVTVPIEPGGGESS</sequence>
<keyword evidence="2" id="KW-0813">Transport</keyword>
<keyword evidence="6 7" id="KW-0472">Membrane</keyword>
<dbReference type="AlphaFoldDB" id="A0A6J5ZX82"/>
<keyword evidence="4 7" id="KW-0812">Transmembrane</keyword>
<dbReference type="GO" id="GO:0022857">
    <property type="term" value="F:transmembrane transporter activity"/>
    <property type="evidence" value="ECO:0007669"/>
    <property type="project" value="InterPro"/>
</dbReference>